<protein>
    <submittedName>
        <fullName evidence="2">Transmembrane domain-containing protein</fullName>
    </submittedName>
</protein>
<keyword evidence="3" id="KW-1185">Reference proteome</keyword>
<dbReference type="GeneID" id="35382493"/>
<reference evidence="2" key="1">
    <citation type="submission" date="2017-08" db="EMBL/GenBank/DDBJ databases">
        <authorList>
            <consortium name="Urmite Genomes"/>
        </authorList>
    </citation>
    <scope>NUCLEOTIDE SEQUENCE [LARGE SCALE GENOMIC DNA]</scope>
    <source>
        <strain evidence="2">IHUMI-LCC2</strain>
    </source>
</reference>
<gene>
    <name evidence="2" type="ORF">ORPV_679</name>
</gene>
<dbReference type="KEGG" id="vg:35382493"/>
<organism evidence="2">
    <name type="scientific">Orpheovirus IHUMI-LCC2</name>
    <dbReference type="NCBI Taxonomy" id="2023057"/>
    <lineage>
        <taxon>Viruses</taxon>
        <taxon>Varidnaviria</taxon>
        <taxon>Bamfordvirae</taxon>
        <taxon>Nucleocytoviricota</taxon>
        <taxon>Megaviricetes</taxon>
        <taxon>Pimascovirales</taxon>
        <taxon>Ocovirineae</taxon>
        <taxon>Orpheoviridae</taxon>
        <taxon>Alphaorpheovirus</taxon>
        <taxon>Alphaorpheovirus massiliense</taxon>
    </lineage>
</organism>
<dbReference type="RefSeq" id="YP_009448885.1">
    <property type="nucleotide sequence ID" value="NC_036594.1"/>
</dbReference>
<feature type="transmembrane region" description="Helical" evidence="1">
    <location>
        <begin position="122"/>
        <end position="143"/>
    </location>
</feature>
<evidence type="ECO:0000313" key="2">
    <source>
        <dbReference type="EMBL" id="SNW62583.1"/>
    </source>
</evidence>
<dbReference type="EMBL" id="LT906555">
    <property type="protein sequence ID" value="SNW62583.1"/>
    <property type="molecule type" value="Genomic_DNA"/>
</dbReference>
<accession>A0A2I2L4X2</accession>
<keyword evidence="1" id="KW-1133">Transmembrane helix</keyword>
<keyword evidence="1" id="KW-0472">Membrane</keyword>
<name>A0A2I2L4X2_9VIRU</name>
<sequence>MGSIIYAVGIHHIWKPLHDNYNQYSQTLCNINNITINTNNNKFYLSFDVSYTIYNITKHGISYESIPNITYPTIKDITSIINKYNISHTVNCHTSNSSNFIYLNYDINTIDSMIFNLTFTSYFFMALASTSLFYTPFMLLGGCQLKYCSGMKKNITLS</sequence>
<evidence type="ECO:0000256" key="1">
    <source>
        <dbReference type="SAM" id="Phobius"/>
    </source>
</evidence>
<proteinExistence type="predicted"/>
<keyword evidence="1 2" id="KW-0812">Transmembrane</keyword>
<evidence type="ECO:0000313" key="3">
    <source>
        <dbReference type="Proteomes" id="UP000236316"/>
    </source>
</evidence>
<dbReference type="Proteomes" id="UP000236316">
    <property type="component" value="Segment"/>
</dbReference>